<sequence>MSNGFGASSCTGIRHRIEWHLRRFSGPGSTRSMTTGTTSKVAGTISGLACPDYRVTKVVLHVVLGLTRRGRLIETTSSGIRGKVEGVRACLELLQQQLRLQTCRTHKHMKPFKQFFFLVAIPMKEKQPTWSAMAALPYVRAPPLLHQAKTAQPTLANSSRRSKNQTEDC</sequence>
<name>A0A445MDA7_ENSVE</name>
<dbReference type="EMBL" id="KV875642">
    <property type="protein sequence ID" value="RZR72189.1"/>
    <property type="molecule type" value="Genomic_DNA"/>
</dbReference>
<dbReference type="Proteomes" id="UP000290560">
    <property type="component" value="Unassembled WGS sequence"/>
</dbReference>
<gene>
    <name evidence="2" type="ORF">BHM03_00011117</name>
</gene>
<protein>
    <submittedName>
        <fullName evidence="2">Uncharacterized protein</fullName>
    </submittedName>
</protein>
<evidence type="ECO:0000313" key="2">
    <source>
        <dbReference type="EMBL" id="RZR72189.1"/>
    </source>
</evidence>
<feature type="region of interest" description="Disordered" evidence="1">
    <location>
        <begin position="149"/>
        <end position="169"/>
    </location>
</feature>
<reference evidence="2" key="1">
    <citation type="journal article" date="2018" name="Data Brief">
        <title>Genome sequence data from 17 accessions of Ensete ventricosum, a staple food crop for millions in Ethiopia.</title>
        <authorList>
            <person name="Yemataw Z."/>
            <person name="Muzemil S."/>
            <person name="Ambachew D."/>
            <person name="Tripathi L."/>
            <person name="Tesfaye K."/>
            <person name="Chala A."/>
            <person name="Farbos A."/>
            <person name="O'Neill P."/>
            <person name="Moore K."/>
            <person name="Grant M."/>
            <person name="Studholme D.J."/>
        </authorList>
    </citation>
    <scope>NUCLEOTIDE SEQUENCE [LARGE SCALE GENOMIC DNA]</scope>
    <source>
        <tissue evidence="2">Leaf</tissue>
    </source>
</reference>
<feature type="compositionally biased region" description="Polar residues" evidence="1">
    <location>
        <begin position="149"/>
        <end position="159"/>
    </location>
</feature>
<organism evidence="2">
    <name type="scientific">Ensete ventricosum</name>
    <name type="common">Abyssinian banana</name>
    <name type="synonym">Musa ensete</name>
    <dbReference type="NCBI Taxonomy" id="4639"/>
    <lineage>
        <taxon>Eukaryota</taxon>
        <taxon>Viridiplantae</taxon>
        <taxon>Streptophyta</taxon>
        <taxon>Embryophyta</taxon>
        <taxon>Tracheophyta</taxon>
        <taxon>Spermatophyta</taxon>
        <taxon>Magnoliopsida</taxon>
        <taxon>Liliopsida</taxon>
        <taxon>Zingiberales</taxon>
        <taxon>Musaceae</taxon>
        <taxon>Ensete</taxon>
    </lineage>
</organism>
<proteinExistence type="predicted"/>
<evidence type="ECO:0000256" key="1">
    <source>
        <dbReference type="SAM" id="MobiDB-lite"/>
    </source>
</evidence>
<accession>A0A445MDA7</accession>
<dbReference type="AlphaFoldDB" id="A0A445MDA7"/>